<dbReference type="NCBIfam" id="TIGR01879">
    <property type="entry name" value="hydantase"/>
    <property type="match status" value="1"/>
</dbReference>
<dbReference type="CDD" id="cd03884">
    <property type="entry name" value="M20_bAS"/>
    <property type="match status" value="1"/>
</dbReference>
<protein>
    <submittedName>
        <fullName evidence="5">Zn-dependent hydrolase</fullName>
    </submittedName>
</protein>
<dbReference type="Gene3D" id="3.30.70.360">
    <property type="match status" value="1"/>
</dbReference>
<dbReference type="AlphaFoldDB" id="A0A4P7D387"/>
<dbReference type="OrthoDB" id="9808195at2"/>
<dbReference type="Pfam" id="PF01546">
    <property type="entry name" value="Peptidase_M20"/>
    <property type="match status" value="1"/>
</dbReference>
<keyword evidence="3" id="KW-0479">Metal-binding</keyword>
<dbReference type="Pfam" id="PF07687">
    <property type="entry name" value="M20_dimer"/>
    <property type="match status" value="1"/>
</dbReference>
<name>A0A4P7D387_9BURK</name>
<keyword evidence="6" id="KW-1185">Reference proteome</keyword>
<evidence type="ECO:0000256" key="1">
    <source>
        <dbReference type="ARBA" id="ARBA00006153"/>
    </source>
</evidence>
<dbReference type="NCBIfam" id="NF006769">
    <property type="entry name" value="PRK09290.1-3"/>
    <property type="match status" value="1"/>
</dbReference>
<dbReference type="EMBL" id="CP038150">
    <property type="protein sequence ID" value="QBR01230.1"/>
    <property type="molecule type" value="Genomic_DNA"/>
</dbReference>
<dbReference type="InterPro" id="IPR011650">
    <property type="entry name" value="Peptidase_M20_dimer"/>
</dbReference>
<keyword evidence="2 5" id="KW-0378">Hydrolase</keyword>
<feature type="binding site" evidence="3">
    <location>
        <position position="114"/>
    </location>
    <ligand>
        <name>Zn(2+)</name>
        <dbReference type="ChEBI" id="CHEBI:29105"/>
        <label>2</label>
    </ligand>
</feature>
<dbReference type="Proteomes" id="UP000295727">
    <property type="component" value="Chromosome 3"/>
</dbReference>
<dbReference type="RefSeq" id="WP_134755658.1">
    <property type="nucleotide sequence ID" value="NZ_CP038150.1"/>
</dbReference>
<dbReference type="InterPro" id="IPR010158">
    <property type="entry name" value="Amidase_Cbmase"/>
</dbReference>
<evidence type="ECO:0000313" key="6">
    <source>
        <dbReference type="Proteomes" id="UP000295727"/>
    </source>
</evidence>
<comment type="similarity">
    <text evidence="1">Belongs to the peptidase M20 family.</text>
</comment>
<dbReference type="PANTHER" id="PTHR32494">
    <property type="entry name" value="ALLANTOATE DEIMINASE-RELATED"/>
    <property type="match status" value="1"/>
</dbReference>
<feature type="binding site" evidence="3">
    <location>
        <position position="149"/>
    </location>
    <ligand>
        <name>Zn(2+)</name>
        <dbReference type="ChEBI" id="CHEBI:29105"/>
        <label>2</label>
    </ligand>
</feature>
<dbReference type="GO" id="GO:0046872">
    <property type="term" value="F:metal ion binding"/>
    <property type="evidence" value="ECO:0007669"/>
    <property type="project" value="UniProtKB-KW"/>
</dbReference>
<dbReference type="SUPFAM" id="SSF55031">
    <property type="entry name" value="Bacterial exopeptidase dimerisation domain"/>
    <property type="match status" value="1"/>
</dbReference>
<feature type="binding site" evidence="3">
    <location>
        <position position="103"/>
    </location>
    <ligand>
        <name>Zn(2+)</name>
        <dbReference type="ChEBI" id="CHEBI:29105"/>
        <label>1</label>
    </ligand>
</feature>
<feature type="domain" description="Peptidase M20 dimerisation" evidence="4">
    <location>
        <begin position="231"/>
        <end position="330"/>
    </location>
</feature>
<dbReference type="InterPro" id="IPR036264">
    <property type="entry name" value="Bact_exopeptidase_dim_dom"/>
</dbReference>
<proteinExistence type="inferred from homology"/>
<dbReference type="SUPFAM" id="SSF53187">
    <property type="entry name" value="Zn-dependent exopeptidases"/>
    <property type="match status" value="1"/>
</dbReference>
<dbReference type="NCBIfam" id="NF009527">
    <property type="entry name" value="PRK12891.1"/>
    <property type="match status" value="1"/>
</dbReference>
<evidence type="ECO:0000256" key="2">
    <source>
        <dbReference type="ARBA" id="ARBA00022801"/>
    </source>
</evidence>
<feature type="binding site" evidence="3">
    <location>
        <position position="114"/>
    </location>
    <ligand>
        <name>Zn(2+)</name>
        <dbReference type="ChEBI" id="CHEBI:29105"/>
        <label>1</label>
    </ligand>
</feature>
<dbReference type="GO" id="GO:0016813">
    <property type="term" value="F:hydrolase activity, acting on carbon-nitrogen (but not peptide) bonds, in linear amidines"/>
    <property type="evidence" value="ECO:0007669"/>
    <property type="project" value="InterPro"/>
</dbReference>
<gene>
    <name evidence="5" type="ORF">E1956_28885</name>
</gene>
<reference evidence="5 6" key="1">
    <citation type="submission" date="2019-03" db="EMBL/GenBank/DDBJ databases">
        <title>Paraburkholderia sp. 7MH5, isolated from subtropical forest soil.</title>
        <authorList>
            <person name="Gao Z.-H."/>
            <person name="Qiu L.-H."/>
        </authorList>
    </citation>
    <scope>NUCLEOTIDE SEQUENCE [LARGE SCALE GENOMIC DNA]</scope>
    <source>
        <strain evidence="5 6">7MH5</strain>
    </source>
</reference>
<dbReference type="KEGG" id="ppai:E1956_28885"/>
<feature type="binding site" evidence="3">
    <location>
        <position position="210"/>
    </location>
    <ligand>
        <name>Zn(2+)</name>
        <dbReference type="ChEBI" id="CHEBI:29105"/>
        <label>1</label>
    </ligand>
</feature>
<dbReference type="PANTHER" id="PTHR32494:SF5">
    <property type="entry name" value="ALLANTOATE AMIDOHYDROLASE"/>
    <property type="match status" value="1"/>
</dbReference>
<feature type="binding site" evidence="3">
    <location>
        <position position="402"/>
    </location>
    <ligand>
        <name>Zn(2+)</name>
        <dbReference type="ChEBI" id="CHEBI:29105"/>
        <label>2</label>
    </ligand>
</feature>
<sequence>MTERLQQAAPRATDEAADAGYSALRVNGARLWDSLERMAQIGRTAKGGVCRLALTELDREGRDLFVQWAREAGCAIRVDQMGNIFARRAGRNPEAAPVLTGSHADTQPTGGRYDGIYGVLGGLEVIRTLNDAGVQTEHPFEVVIWTNEEGSRFAPAMIASGVYAGVYSLEYGLSRSDASGTTIGEALAQIGYAGEEPVGGTPVHAAYELHIEQGAILERSGKTIGVVTAGQGQRWYEIELEGVDAHAGTTPMDLRRDALAGAARMIMFVEALGRRYAPHGRATVGMVEVKPNSRNTVPGRCFFTVEFRHPDSGVLAEMDALLRAELGRVAGEAQLGHTIRQIFDYAPVPFAEACIDAVRRAAERLDLPHEDIVSGAGHDACYLARVAPTGMIFVPCVGGLSHNEAEAITPEWAEAGANVLLHVMVESAMLDRVRSECG</sequence>
<dbReference type="PIRSF" id="PIRSF001235">
    <property type="entry name" value="Amidase_carbamoylase"/>
    <property type="match status" value="1"/>
</dbReference>
<dbReference type="InterPro" id="IPR002933">
    <property type="entry name" value="Peptidase_M20"/>
</dbReference>
<comment type="cofactor">
    <cofactor evidence="3">
        <name>Zn(2+)</name>
        <dbReference type="ChEBI" id="CHEBI:29105"/>
    </cofactor>
    <text evidence="3">Binds 2 Zn(2+) ions per subunit.</text>
</comment>
<organism evidence="5 6">
    <name type="scientific">Paraburkholderia pallida</name>
    <dbReference type="NCBI Taxonomy" id="2547399"/>
    <lineage>
        <taxon>Bacteria</taxon>
        <taxon>Pseudomonadati</taxon>
        <taxon>Pseudomonadota</taxon>
        <taxon>Betaproteobacteria</taxon>
        <taxon>Burkholderiales</taxon>
        <taxon>Burkholderiaceae</taxon>
        <taxon>Paraburkholderia</taxon>
    </lineage>
</organism>
<evidence type="ECO:0000259" key="4">
    <source>
        <dbReference type="Pfam" id="PF07687"/>
    </source>
</evidence>
<evidence type="ECO:0000256" key="3">
    <source>
        <dbReference type="PIRSR" id="PIRSR001235-1"/>
    </source>
</evidence>
<dbReference type="Gene3D" id="3.40.630.10">
    <property type="entry name" value="Zn peptidases"/>
    <property type="match status" value="1"/>
</dbReference>
<evidence type="ECO:0000313" key="5">
    <source>
        <dbReference type="EMBL" id="QBR01230.1"/>
    </source>
</evidence>
<accession>A0A4P7D387</accession>
<dbReference type="NCBIfam" id="NF006771">
    <property type="entry name" value="PRK09290.1-5"/>
    <property type="match status" value="1"/>
</dbReference>
<keyword evidence="3" id="KW-0862">Zinc</keyword>